<evidence type="ECO:0000313" key="10">
    <source>
        <dbReference type="EMBL" id="KAE9227881.1"/>
    </source>
</evidence>
<dbReference type="Proteomes" id="UP000440367">
    <property type="component" value="Unassembled WGS sequence"/>
</dbReference>
<dbReference type="Proteomes" id="UP000476176">
    <property type="component" value="Unassembled WGS sequence"/>
</dbReference>
<name>A0A6A3EWI3_9STRA</name>
<evidence type="ECO:0000313" key="8">
    <source>
        <dbReference type="EMBL" id="KAE9206863.1"/>
    </source>
</evidence>
<dbReference type="Proteomes" id="UP000460718">
    <property type="component" value="Unassembled WGS sequence"/>
</dbReference>
<evidence type="ECO:0000313" key="17">
    <source>
        <dbReference type="Proteomes" id="UP000441208"/>
    </source>
</evidence>
<gene>
    <name evidence="11" type="ORF">PF001_g11470</name>
    <name evidence="8" type="ORF">PF002_g19875</name>
    <name evidence="10" type="ORF">PF004_g11230</name>
    <name evidence="9" type="ORF">PF005_g11539</name>
    <name evidence="7" type="ORF">PF006_g11236</name>
    <name evidence="5" type="ORF">PF007_g18677</name>
    <name evidence="3" type="ORF">PF009_g13354</name>
    <name evidence="6" type="ORF">PF010_g12132</name>
    <name evidence="4" type="ORF">PF011_g13549</name>
</gene>
<proteinExistence type="predicted"/>
<keyword evidence="2" id="KW-0732">Signal</keyword>
<evidence type="ECO:0000313" key="7">
    <source>
        <dbReference type="EMBL" id="KAE9143755.1"/>
    </source>
</evidence>
<evidence type="ECO:0000313" key="5">
    <source>
        <dbReference type="EMBL" id="KAE9092018.1"/>
    </source>
</evidence>
<dbReference type="EMBL" id="QXGE01000611">
    <property type="protein sequence ID" value="KAE9307740.1"/>
    <property type="molecule type" value="Genomic_DNA"/>
</dbReference>
<evidence type="ECO:0000313" key="15">
    <source>
        <dbReference type="Proteomes" id="UP000440367"/>
    </source>
</evidence>
<dbReference type="EMBL" id="QXGB01000578">
    <property type="protein sequence ID" value="KAE9210161.1"/>
    <property type="molecule type" value="Genomic_DNA"/>
</dbReference>
<reference evidence="12 13" key="1">
    <citation type="submission" date="2018-08" db="EMBL/GenBank/DDBJ databases">
        <title>Genomic investigation of the strawberry pathogen Phytophthora fragariae indicates pathogenicity is determined by transcriptional variation in three key races.</title>
        <authorList>
            <person name="Adams T.M."/>
            <person name="Armitage A.D."/>
            <person name="Sobczyk M.K."/>
            <person name="Bates H.J."/>
            <person name="Dunwell J.M."/>
            <person name="Nellist C.F."/>
            <person name="Harrison R.J."/>
        </authorList>
    </citation>
    <scope>NUCLEOTIDE SEQUENCE [LARGE SCALE GENOMIC DNA]</scope>
    <source>
        <strain evidence="11 14">A4</strain>
        <strain evidence="8 15">BC-1</strain>
        <strain evidence="10 19">BC-23</strain>
        <strain evidence="9 13">NOV-27</strain>
        <strain evidence="7 16">NOV-5</strain>
        <strain evidence="5 17">NOV-71</strain>
        <strain evidence="3 12">NOV-9</strain>
        <strain evidence="6 20">ONT-3</strain>
        <strain evidence="4 18">SCRP245</strain>
    </source>
</reference>
<feature type="region of interest" description="Disordered" evidence="1">
    <location>
        <begin position="46"/>
        <end position="67"/>
    </location>
</feature>
<sequence>MMFFLYNCICSCVVLLVAGRPIDRSSACHLAAASPACLGRSVHGVAGGPKSAEDDGRVHESMSTSRW</sequence>
<protein>
    <recommendedName>
        <fullName evidence="21">Secreted protein</fullName>
    </recommendedName>
</protein>
<evidence type="ECO:0000313" key="11">
    <source>
        <dbReference type="EMBL" id="KAE9307740.1"/>
    </source>
</evidence>
<comment type="caution">
    <text evidence="3">The sequence shown here is derived from an EMBL/GenBank/DDBJ whole genome shotgun (WGS) entry which is preliminary data.</text>
</comment>
<keyword evidence="13" id="KW-1185">Reference proteome</keyword>
<dbReference type="Proteomes" id="UP000488956">
    <property type="component" value="Unassembled WGS sequence"/>
</dbReference>
<dbReference type="EMBL" id="QXFW01000840">
    <property type="protein sequence ID" value="KAE9001896.1"/>
    <property type="molecule type" value="Genomic_DNA"/>
</dbReference>
<evidence type="ECO:0000313" key="18">
    <source>
        <dbReference type="Proteomes" id="UP000460718"/>
    </source>
</evidence>
<evidence type="ECO:0000256" key="2">
    <source>
        <dbReference type="SAM" id="SignalP"/>
    </source>
</evidence>
<dbReference type="EMBL" id="QXGC01000607">
    <property type="protein sequence ID" value="KAE9227881.1"/>
    <property type="molecule type" value="Genomic_DNA"/>
</dbReference>
<dbReference type="EMBL" id="QXGF01000693">
    <property type="protein sequence ID" value="KAE8936727.1"/>
    <property type="molecule type" value="Genomic_DNA"/>
</dbReference>
<evidence type="ECO:0000313" key="3">
    <source>
        <dbReference type="EMBL" id="KAE8936727.1"/>
    </source>
</evidence>
<feature type="signal peptide" evidence="2">
    <location>
        <begin position="1"/>
        <end position="19"/>
    </location>
</feature>
<evidence type="ECO:0000313" key="9">
    <source>
        <dbReference type="EMBL" id="KAE9210161.1"/>
    </source>
</evidence>
<organism evidence="3 12">
    <name type="scientific">Phytophthora fragariae</name>
    <dbReference type="NCBI Taxonomy" id="53985"/>
    <lineage>
        <taxon>Eukaryota</taxon>
        <taxon>Sar</taxon>
        <taxon>Stramenopiles</taxon>
        <taxon>Oomycota</taxon>
        <taxon>Peronosporomycetes</taxon>
        <taxon>Peronosporales</taxon>
        <taxon>Peronosporaceae</taxon>
        <taxon>Phytophthora</taxon>
    </lineage>
</organism>
<dbReference type="Proteomes" id="UP000429523">
    <property type="component" value="Unassembled WGS sequence"/>
</dbReference>
<evidence type="ECO:0000313" key="6">
    <source>
        <dbReference type="EMBL" id="KAE9107832.1"/>
    </source>
</evidence>
<evidence type="ECO:0008006" key="21">
    <source>
        <dbReference type="Google" id="ProtNLM"/>
    </source>
</evidence>
<evidence type="ECO:0000313" key="12">
    <source>
        <dbReference type="Proteomes" id="UP000429523"/>
    </source>
</evidence>
<dbReference type="Proteomes" id="UP000441208">
    <property type="component" value="Unassembled WGS sequence"/>
</dbReference>
<evidence type="ECO:0000256" key="1">
    <source>
        <dbReference type="SAM" id="MobiDB-lite"/>
    </source>
</evidence>
<dbReference type="Proteomes" id="UP000433483">
    <property type="component" value="Unassembled WGS sequence"/>
</dbReference>
<feature type="compositionally biased region" description="Basic and acidic residues" evidence="1">
    <location>
        <begin position="51"/>
        <end position="60"/>
    </location>
</feature>
<dbReference type="EMBL" id="QXGD01001404">
    <property type="protein sequence ID" value="KAE9206863.1"/>
    <property type="molecule type" value="Genomic_DNA"/>
</dbReference>
<evidence type="ECO:0000313" key="16">
    <source>
        <dbReference type="Proteomes" id="UP000440732"/>
    </source>
</evidence>
<feature type="chain" id="PRO_5036379417" description="Secreted protein" evidence="2">
    <location>
        <begin position="20"/>
        <end position="67"/>
    </location>
</feature>
<evidence type="ECO:0000313" key="19">
    <source>
        <dbReference type="Proteomes" id="UP000476176"/>
    </source>
</evidence>
<evidence type="ECO:0000313" key="20">
    <source>
        <dbReference type="Proteomes" id="UP000488956"/>
    </source>
</evidence>
<evidence type="ECO:0000313" key="4">
    <source>
        <dbReference type="EMBL" id="KAE9001896.1"/>
    </source>
</evidence>
<evidence type="ECO:0000313" key="14">
    <source>
        <dbReference type="Proteomes" id="UP000437068"/>
    </source>
</evidence>
<evidence type="ECO:0000313" key="13">
    <source>
        <dbReference type="Proteomes" id="UP000433483"/>
    </source>
</evidence>
<dbReference type="AlphaFoldDB" id="A0A6A3EWI3"/>
<dbReference type="EMBL" id="QXFZ01001355">
    <property type="protein sequence ID" value="KAE9092018.1"/>
    <property type="molecule type" value="Genomic_DNA"/>
</dbReference>
<dbReference type="Proteomes" id="UP000437068">
    <property type="component" value="Unassembled WGS sequence"/>
</dbReference>
<dbReference type="EMBL" id="QXFX01000667">
    <property type="protein sequence ID" value="KAE9107832.1"/>
    <property type="molecule type" value="Genomic_DNA"/>
</dbReference>
<dbReference type="EMBL" id="QXGA01000593">
    <property type="protein sequence ID" value="KAE9143755.1"/>
    <property type="molecule type" value="Genomic_DNA"/>
</dbReference>
<accession>A0A6A3EWI3</accession>
<dbReference type="Proteomes" id="UP000440732">
    <property type="component" value="Unassembled WGS sequence"/>
</dbReference>